<dbReference type="Proteomes" id="UP001501337">
    <property type="component" value="Unassembled WGS sequence"/>
</dbReference>
<name>A0ABP7PG88_9GAMM</name>
<reference evidence="2" key="1">
    <citation type="journal article" date="2019" name="Int. J. Syst. Evol. Microbiol.">
        <title>The Global Catalogue of Microorganisms (GCM) 10K type strain sequencing project: providing services to taxonomists for standard genome sequencing and annotation.</title>
        <authorList>
            <consortium name="The Broad Institute Genomics Platform"/>
            <consortium name="The Broad Institute Genome Sequencing Center for Infectious Disease"/>
            <person name="Wu L."/>
            <person name="Ma J."/>
        </authorList>
    </citation>
    <scope>NUCLEOTIDE SEQUENCE [LARGE SCALE GENOMIC DNA]</scope>
    <source>
        <strain evidence="2">JCM 17555</strain>
    </source>
</reference>
<comment type="caution">
    <text evidence="1">The sequence shown here is derived from an EMBL/GenBank/DDBJ whole genome shotgun (WGS) entry which is preliminary data.</text>
</comment>
<dbReference type="InterPro" id="IPR021284">
    <property type="entry name" value="DUF2750"/>
</dbReference>
<organism evidence="1 2">
    <name type="scientific">Allohahella marinimesophila</name>
    <dbReference type="NCBI Taxonomy" id="1054972"/>
    <lineage>
        <taxon>Bacteria</taxon>
        <taxon>Pseudomonadati</taxon>
        <taxon>Pseudomonadota</taxon>
        <taxon>Gammaproteobacteria</taxon>
        <taxon>Oceanospirillales</taxon>
        <taxon>Hahellaceae</taxon>
        <taxon>Allohahella</taxon>
    </lineage>
</organism>
<gene>
    <name evidence="1" type="ORF">GCM10022278_23670</name>
</gene>
<proteinExistence type="predicted"/>
<dbReference type="RefSeq" id="WP_344806589.1">
    <property type="nucleotide sequence ID" value="NZ_BAABBO010000010.1"/>
</dbReference>
<evidence type="ECO:0000313" key="2">
    <source>
        <dbReference type="Proteomes" id="UP001501337"/>
    </source>
</evidence>
<evidence type="ECO:0008006" key="3">
    <source>
        <dbReference type="Google" id="ProtNLM"/>
    </source>
</evidence>
<sequence length="127" mass="14360">MKTDEMASVLGSSCEERYDYFLTAVGEHRDIWIVVNNDQQFLKIYDEDDGIEYLPVWPDRAFAAAYCEDAADLAPKSIAVPEFFKKWIDGLTRDGLQVGVFPGSDATVWMMAPSELKSDLQEELSQP</sequence>
<protein>
    <recommendedName>
        <fullName evidence="3">DUF2750 domain-containing protein</fullName>
    </recommendedName>
</protein>
<keyword evidence="2" id="KW-1185">Reference proteome</keyword>
<dbReference type="EMBL" id="BAABBO010000010">
    <property type="protein sequence ID" value="GAA3965115.1"/>
    <property type="molecule type" value="Genomic_DNA"/>
</dbReference>
<accession>A0ABP7PG88</accession>
<dbReference type="Pfam" id="PF11042">
    <property type="entry name" value="DUF2750"/>
    <property type="match status" value="1"/>
</dbReference>
<evidence type="ECO:0000313" key="1">
    <source>
        <dbReference type="EMBL" id="GAA3965115.1"/>
    </source>
</evidence>